<dbReference type="EMBL" id="PGCI01000007">
    <property type="protein sequence ID" value="PLW51085.1"/>
    <property type="molecule type" value="Genomic_DNA"/>
</dbReference>
<protein>
    <submittedName>
        <fullName evidence="1">Uncharacterized protein</fullName>
    </submittedName>
</protein>
<gene>
    <name evidence="1" type="ORF">PCASD_02411</name>
</gene>
<name>A0A2N5VM58_9BASI</name>
<dbReference type="AlphaFoldDB" id="A0A2N5VM58"/>
<organism evidence="1 2">
    <name type="scientific">Puccinia coronata f. sp. avenae</name>
    <dbReference type="NCBI Taxonomy" id="200324"/>
    <lineage>
        <taxon>Eukaryota</taxon>
        <taxon>Fungi</taxon>
        <taxon>Dikarya</taxon>
        <taxon>Basidiomycota</taxon>
        <taxon>Pucciniomycotina</taxon>
        <taxon>Pucciniomycetes</taxon>
        <taxon>Pucciniales</taxon>
        <taxon>Pucciniaceae</taxon>
        <taxon>Puccinia</taxon>
    </lineage>
</organism>
<reference evidence="1 2" key="1">
    <citation type="submission" date="2017-11" db="EMBL/GenBank/DDBJ databases">
        <title>De novo assembly and phasing of dikaryotic genomes from two isolates of Puccinia coronata f. sp. avenae, the causal agent of oat crown rust.</title>
        <authorList>
            <person name="Miller M.E."/>
            <person name="Zhang Y."/>
            <person name="Omidvar V."/>
            <person name="Sperschneider J."/>
            <person name="Schwessinger B."/>
            <person name="Raley C."/>
            <person name="Palmer J.M."/>
            <person name="Garnica D."/>
            <person name="Upadhyaya N."/>
            <person name="Rathjen J."/>
            <person name="Taylor J.M."/>
            <person name="Park R.F."/>
            <person name="Dodds P.N."/>
            <person name="Hirsch C.D."/>
            <person name="Kianian S.F."/>
            <person name="Figueroa M."/>
        </authorList>
    </citation>
    <scope>NUCLEOTIDE SEQUENCE [LARGE SCALE GENOMIC DNA]</scope>
    <source>
        <strain evidence="1">12SD80</strain>
    </source>
</reference>
<accession>A0A2N5VM58</accession>
<evidence type="ECO:0000313" key="2">
    <source>
        <dbReference type="Proteomes" id="UP000235392"/>
    </source>
</evidence>
<sequence>MATTSTSAVNDLNIQLLAALLGGRKQGDMTPTISRTGCNSTLSSPPNEANIEGYIDFLGISYQDKEYTLEILLANGFHSHKVFKSVGLARLEVKELGLTRGVLTMLFDNVSKYD</sequence>
<proteinExistence type="predicted"/>
<comment type="caution">
    <text evidence="1">The sequence shown here is derived from an EMBL/GenBank/DDBJ whole genome shotgun (WGS) entry which is preliminary data.</text>
</comment>
<dbReference type="Proteomes" id="UP000235392">
    <property type="component" value="Unassembled WGS sequence"/>
</dbReference>
<evidence type="ECO:0000313" key="1">
    <source>
        <dbReference type="EMBL" id="PLW51085.1"/>
    </source>
</evidence>